<dbReference type="InterPro" id="IPR001647">
    <property type="entry name" value="HTH_TetR"/>
</dbReference>
<dbReference type="PRINTS" id="PR00455">
    <property type="entry name" value="HTHTETR"/>
</dbReference>
<dbReference type="GO" id="GO:0000976">
    <property type="term" value="F:transcription cis-regulatory region binding"/>
    <property type="evidence" value="ECO:0007669"/>
    <property type="project" value="TreeGrafter"/>
</dbReference>
<dbReference type="PROSITE" id="PS01081">
    <property type="entry name" value="HTH_TETR_1"/>
    <property type="match status" value="1"/>
</dbReference>
<dbReference type="InterPro" id="IPR041490">
    <property type="entry name" value="KstR2_TetR_C"/>
</dbReference>
<dbReference type="SUPFAM" id="SSF46689">
    <property type="entry name" value="Homeodomain-like"/>
    <property type="match status" value="1"/>
</dbReference>
<evidence type="ECO:0000313" key="5">
    <source>
        <dbReference type="Proteomes" id="UP000032120"/>
    </source>
</evidence>
<dbReference type="PANTHER" id="PTHR30055">
    <property type="entry name" value="HTH-TYPE TRANSCRIPTIONAL REGULATOR RUTR"/>
    <property type="match status" value="1"/>
</dbReference>
<keyword evidence="5" id="KW-1185">Reference proteome</keyword>
<feature type="DNA-binding region" description="H-T-H motif" evidence="2">
    <location>
        <begin position="37"/>
        <end position="56"/>
    </location>
</feature>
<dbReference type="PROSITE" id="PS50977">
    <property type="entry name" value="HTH_TETR_2"/>
    <property type="match status" value="1"/>
</dbReference>
<dbReference type="InterPro" id="IPR023772">
    <property type="entry name" value="DNA-bd_HTH_TetR-type_CS"/>
</dbReference>
<evidence type="ECO:0000259" key="3">
    <source>
        <dbReference type="PROSITE" id="PS50977"/>
    </source>
</evidence>
<keyword evidence="1 2" id="KW-0238">DNA-binding</keyword>
<reference evidence="4 5" key="1">
    <citation type="submission" date="2015-01" db="EMBL/GenBank/DDBJ databases">
        <title>Draft genome sequence of Leucobacter komagatae strain VKM ST2845.</title>
        <authorList>
            <person name="Karlyshev A.V."/>
            <person name="Kudryashova E.B."/>
        </authorList>
    </citation>
    <scope>NUCLEOTIDE SEQUENCE [LARGE SCALE GENOMIC DNA]</scope>
    <source>
        <strain evidence="4 5">VKM ST2845</strain>
    </source>
</reference>
<gene>
    <name evidence="4" type="ORF">SD72_11970</name>
</gene>
<dbReference type="Gene3D" id="1.10.10.60">
    <property type="entry name" value="Homeodomain-like"/>
    <property type="match status" value="1"/>
</dbReference>
<dbReference type="EMBL" id="JXSQ01000018">
    <property type="protein sequence ID" value="KIP51950.1"/>
    <property type="molecule type" value="Genomic_DNA"/>
</dbReference>
<accession>A0A0D0H477</accession>
<name>A0A0D0H477_9MICO</name>
<proteinExistence type="predicted"/>
<evidence type="ECO:0000256" key="2">
    <source>
        <dbReference type="PROSITE-ProRule" id="PRU00335"/>
    </source>
</evidence>
<dbReference type="InterPro" id="IPR009057">
    <property type="entry name" value="Homeodomain-like_sf"/>
</dbReference>
<dbReference type="Proteomes" id="UP000032120">
    <property type="component" value="Unassembled WGS sequence"/>
</dbReference>
<comment type="caution">
    <text evidence="4">The sequence shown here is derived from an EMBL/GenBank/DDBJ whole genome shotgun (WGS) entry which is preliminary data.</text>
</comment>
<dbReference type="Pfam" id="PF17932">
    <property type="entry name" value="TetR_C_24"/>
    <property type="match status" value="1"/>
</dbReference>
<dbReference type="InterPro" id="IPR050109">
    <property type="entry name" value="HTH-type_TetR-like_transc_reg"/>
</dbReference>
<dbReference type="Gene3D" id="1.10.357.10">
    <property type="entry name" value="Tetracycline Repressor, domain 2"/>
    <property type="match status" value="1"/>
</dbReference>
<dbReference type="GO" id="GO:0003700">
    <property type="term" value="F:DNA-binding transcription factor activity"/>
    <property type="evidence" value="ECO:0007669"/>
    <property type="project" value="TreeGrafter"/>
</dbReference>
<sequence>MRRMSASPRERAKAQRRERYLEAAAALIAERGFSGVSIDLLGAAVGVSGPALYRHFSSKEDILTQLLVGASERLLAGYEVIIAEELSDEETLRKLVHFHLDFATNERDVILAQERELGNLPEEPRRQVRSLQRRYVSGWVAIAGRLMPEVSRADLTVRLHAVFGLLNSTPYSGSLASPTRVRAILAEMALSSLFGAEAAATN</sequence>
<evidence type="ECO:0000256" key="1">
    <source>
        <dbReference type="ARBA" id="ARBA00023125"/>
    </source>
</evidence>
<protein>
    <recommendedName>
        <fullName evidence="3">HTH tetR-type domain-containing protein</fullName>
    </recommendedName>
</protein>
<dbReference type="OrthoDB" id="9179041at2"/>
<organism evidence="4 5">
    <name type="scientific">Leucobacter komagatae</name>
    <dbReference type="NCBI Taxonomy" id="55969"/>
    <lineage>
        <taxon>Bacteria</taxon>
        <taxon>Bacillati</taxon>
        <taxon>Actinomycetota</taxon>
        <taxon>Actinomycetes</taxon>
        <taxon>Micrococcales</taxon>
        <taxon>Microbacteriaceae</taxon>
        <taxon>Leucobacter</taxon>
    </lineage>
</organism>
<evidence type="ECO:0000313" key="4">
    <source>
        <dbReference type="EMBL" id="KIP51950.1"/>
    </source>
</evidence>
<feature type="domain" description="HTH tetR-type" evidence="3">
    <location>
        <begin position="14"/>
        <end position="74"/>
    </location>
</feature>
<dbReference type="AlphaFoldDB" id="A0A0D0H477"/>
<dbReference type="PANTHER" id="PTHR30055:SF237">
    <property type="entry name" value="TRANSCRIPTIONAL REPRESSOR MCE3R"/>
    <property type="match status" value="1"/>
</dbReference>
<dbReference type="Pfam" id="PF00440">
    <property type="entry name" value="TetR_N"/>
    <property type="match status" value="1"/>
</dbReference>